<dbReference type="Proteomes" id="UP000244727">
    <property type="component" value="Chromosome"/>
</dbReference>
<sequence>MDLSVVDLSPVPTDGTATDAYANTVESAQQAESLGYSRFWVAEHHGMATTIAGTTPEVLLGHLAAETDSIRLGSGAVLLNHYSPFNVAEQFGVLDALAPGRIDAGLGRANGSPAADRALGTDRRVQNPDADQTEKIEAVMDHLSGGFPDDHPYADLEVPGSGAGLPEPWVLGSSPSSASIAAELGLPYCFAAFIRPQFAVRAFETYRDQFQSTSLAGSVDQPQGMLAVNAVSAETDREAVRLRAVAEASFARMQRGVVGTRPSIEEAIDELGGAPDPTPPRLDGDDWPRAVSGSPETISSVLDQLADRVGVDELMIQHVQPTQADALRSHELIAEGVGIT</sequence>
<dbReference type="RefSeq" id="WP_108381550.1">
    <property type="nucleotide sequence ID" value="NZ_CP028858.1"/>
</dbReference>
<dbReference type="Pfam" id="PF00296">
    <property type="entry name" value="Bac_luciferase"/>
    <property type="match status" value="1"/>
</dbReference>
<comment type="similarity">
    <text evidence="1">To bacterial alkanal monooxygenase alpha and beta chains.</text>
</comment>
<dbReference type="CDD" id="cd00347">
    <property type="entry name" value="Flavin_utilizing_monoxygenases"/>
    <property type="match status" value="1"/>
</dbReference>
<proteinExistence type="predicted"/>
<dbReference type="PANTHER" id="PTHR30137">
    <property type="entry name" value="LUCIFERASE-LIKE MONOOXYGENASE"/>
    <property type="match status" value="1"/>
</dbReference>
<dbReference type="GO" id="GO:0016705">
    <property type="term" value="F:oxidoreductase activity, acting on paired donors, with incorporation or reduction of molecular oxygen"/>
    <property type="evidence" value="ECO:0007669"/>
    <property type="project" value="InterPro"/>
</dbReference>
<dbReference type="GeneID" id="36511924"/>
<evidence type="ECO:0000259" key="2">
    <source>
        <dbReference type="Pfam" id="PF00296"/>
    </source>
</evidence>
<evidence type="ECO:0000313" key="4">
    <source>
        <dbReference type="Proteomes" id="UP000244727"/>
    </source>
</evidence>
<dbReference type="KEGG" id="harc:HARCEL1_05415"/>
<dbReference type="PANTHER" id="PTHR30137:SF6">
    <property type="entry name" value="LUCIFERASE-LIKE MONOOXYGENASE"/>
    <property type="match status" value="1"/>
</dbReference>
<dbReference type="SUPFAM" id="SSF51679">
    <property type="entry name" value="Bacterial luciferase-like"/>
    <property type="match status" value="1"/>
</dbReference>
<feature type="domain" description="Luciferase-like" evidence="2">
    <location>
        <begin position="1"/>
        <end position="304"/>
    </location>
</feature>
<name>A0A2R4X0A0_9EURY</name>
<dbReference type="InterPro" id="IPR036661">
    <property type="entry name" value="Luciferase-like_sf"/>
</dbReference>
<dbReference type="InterPro" id="IPR011251">
    <property type="entry name" value="Luciferase-like_dom"/>
</dbReference>
<keyword evidence="4" id="KW-1185">Reference proteome</keyword>
<dbReference type="InterPro" id="IPR019949">
    <property type="entry name" value="CmoO-like"/>
</dbReference>
<evidence type="ECO:0000313" key="3">
    <source>
        <dbReference type="EMBL" id="AWB27181.1"/>
    </source>
</evidence>
<dbReference type="EMBL" id="CP028858">
    <property type="protein sequence ID" value="AWB27181.1"/>
    <property type="molecule type" value="Genomic_DNA"/>
</dbReference>
<evidence type="ECO:0000256" key="1">
    <source>
        <dbReference type="ARBA" id="ARBA00007789"/>
    </source>
</evidence>
<protein>
    <submittedName>
        <fullName evidence="3">Alkane 1-monooxygenase</fullName>
    </submittedName>
</protein>
<dbReference type="Gene3D" id="3.20.20.30">
    <property type="entry name" value="Luciferase-like domain"/>
    <property type="match status" value="1"/>
</dbReference>
<dbReference type="InterPro" id="IPR050766">
    <property type="entry name" value="Bact_Lucif_Oxidored"/>
</dbReference>
<dbReference type="NCBIfam" id="TIGR03558">
    <property type="entry name" value="oxido_grp_1"/>
    <property type="match status" value="1"/>
</dbReference>
<dbReference type="AlphaFoldDB" id="A0A2R4X0A0"/>
<keyword evidence="3" id="KW-0503">Monooxygenase</keyword>
<gene>
    <name evidence="3" type="ORF">HARCEL1_05415</name>
</gene>
<organism evidence="3 4">
    <name type="scientific">Halococcoides cellulosivorans</name>
    <dbReference type="NCBI Taxonomy" id="1679096"/>
    <lineage>
        <taxon>Archaea</taxon>
        <taxon>Methanobacteriati</taxon>
        <taxon>Methanobacteriota</taxon>
        <taxon>Stenosarchaea group</taxon>
        <taxon>Halobacteria</taxon>
        <taxon>Halobacteriales</taxon>
        <taxon>Haloarculaceae</taxon>
        <taxon>Halococcoides</taxon>
    </lineage>
</organism>
<keyword evidence="3" id="KW-0560">Oxidoreductase</keyword>
<accession>A0A2R4X0A0</accession>
<reference evidence="3 4" key="1">
    <citation type="submission" date="2018-04" db="EMBL/GenBank/DDBJ databases">
        <title>Halococcoides cellulosivorans gen. nov., sp. nov., an extremely halophilic cellulose-utilizing haloarchaeon from hypersaline lakes.</title>
        <authorList>
            <person name="Sorokin D.Y."/>
            <person name="Toshchakov S.V."/>
            <person name="Samarov N.I."/>
            <person name="Korzhenkov A."/>
            <person name="Kublanov I.V."/>
        </authorList>
    </citation>
    <scope>NUCLEOTIDE SEQUENCE [LARGE SCALE GENOMIC DNA]</scope>
    <source>
        <strain evidence="3 4">HArcel1</strain>
    </source>
</reference>
<dbReference type="GO" id="GO:0005829">
    <property type="term" value="C:cytosol"/>
    <property type="evidence" value="ECO:0007669"/>
    <property type="project" value="TreeGrafter"/>
</dbReference>
<dbReference type="GO" id="GO:0004497">
    <property type="term" value="F:monooxygenase activity"/>
    <property type="evidence" value="ECO:0007669"/>
    <property type="project" value="UniProtKB-KW"/>
</dbReference>